<dbReference type="CDD" id="cd18084">
    <property type="entry name" value="RsmE-like"/>
    <property type="match status" value="1"/>
</dbReference>
<evidence type="ECO:0000259" key="14">
    <source>
        <dbReference type="Pfam" id="PF20260"/>
    </source>
</evidence>
<dbReference type="InterPro" id="IPR029028">
    <property type="entry name" value="Alpha/beta_knot_MTases"/>
</dbReference>
<dbReference type="InterPro" id="IPR046887">
    <property type="entry name" value="RsmE_PUA-like"/>
</dbReference>
<dbReference type="Proteomes" id="UP000051010">
    <property type="component" value="Unassembled WGS sequence"/>
</dbReference>
<evidence type="ECO:0000256" key="12">
    <source>
        <dbReference type="PIRNR" id="PIRNR015601"/>
    </source>
</evidence>
<organism evidence="15 16">
    <name type="scientific">Lentilactobacillus parafarraginis DSM 18390 = JCM 14109</name>
    <dbReference type="NCBI Taxonomy" id="1423786"/>
    <lineage>
        <taxon>Bacteria</taxon>
        <taxon>Bacillati</taxon>
        <taxon>Bacillota</taxon>
        <taxon>Bacilli</taxon>
        <taxon>Lactobacillales</taxon>
        <taxon>Lactobacillaceae</taxon>
        <taxon>Lentilactobacillus</taxon>
    </lineage>
</organism>
<dbReference type="SUPFAM" id="SSF88697">
    <property type="entry name" value="PUA domain-like"/>
    <property type="match status" value="1"/>
</dbReference>
<comment type="similarity">
    <text evidence="2 12">Belongs to the RNA methyltransferase RsmE family.</text>
</comment>
<sequence>MQHYFSDQRLTTGQTVWLDDQIGHHLTRVLRATVGDQLQLVGNDQQVYLAEIHEISGQRVAVAVKQPLHIDAELPVDVTIVSGLSKKNKPEWIVQKATELGAAQVIFLPLSRSIAKWDQKSAKKVARLQEVAQSAAEQSHRNRIPKVGYLSSLRMLEKQPYDVKLIAYEEAAKAGEETRLVTALRHLTPGQSLVGLFGPEGGITEEEVADLTANGYLPVGLGPRILRTETAPMYLLTAISVMTEMMGS</sequence>
<evidence type="ECO:0000256" key="5">
    <source>
        <dbReference type="ARBA" id="ARBA00022490"/>
    </source>
</evidence>
<dbReference type="InterPro" id="IPR046886">
    <property type="entry name" value="RsmE_MTase_dom"/>
</dbReference>
<dbReference type="EC" id="2.1.1.193" evidence="3 12"/>
<evidence type="ECO:0000256" key="10">
    <source>
        <dbReference type="ARBA" id="ARBA00025699"/>
    </source>
</evidence>
<evidence type="ECO:0000256" key="3">
    <source>
        <dbReference type="ARBA" id="ARBA00012328"/>
    </source>
</evidence>
<dbReference type="NCBIfam" id="NF008691">
    <property type="entry name" value="PRK11713.1-4"/>
    <property type="match status" value="1"/>
</dbReference>
<evidence type="ECO:0000313" key="16">
    <source>
        <dbReference type="Proteomes" id="UP000051010"/>
    </source>
</evidence>
<reference evidence="15 16" key="1">
    <citation type="journal article" date="2015" name="Genome Announc.">
        <title>Expanding the biotechnology potential of lactobacilli through comparative genomics of 213 strains and associated genera.</title>
        <authorList>
            <person name="Sun Z."/>
            <person name="Harris H.M."/>
            <person name="McCann A."/>
            <person name="Guo C."/>
            <person name="Argimon S."/>
            <person name="Zhang W."/>
            <person name="Yang X."/>
            <person name="Jeffery I.B."/>
            <person name="Cooney J.C."/>
            <person name="Kagawa T.F."/>
            <person name="Liu W."/>
            <person name="Song Y."/>
            <person name="Salvetti E."/>
            <person name="Wrobel A."/>
            <person name="Rasinkangas P."/>
            <person name="Parkhill J."/>
            <person name="Rea M.C."/>
            <person name="O'Sullivan O."/>
            <person name="Ritari J."/>
            <person name="Douillard F.P."/>
            <person name="Paul Ross R."/>
            <person name="Yang R."/>
            <person name="Briner A.E."/>
            <person name="Felis G.E."/>
            <person name="de Vos W.M."/>
            <person name="Barrangou R."/>
            <person name="Klaenhammer T.R."/>
            <person name="Caufield P.W."/>
            <person name="Cui Y."/>
            <person name="Zhang H."/>
            <person name="O'Toole P.W."/>
        </authorList>
    </citation>
    <scope>NUCLEOTIDE SEQUENCE [LARGE SCALE GENOMIC DNA]</scope>
    <source>
        <strain evidence="15 16">DSM 18390</strain>
    </source>
</reference>
<comment type="catalytic activity">
    <reaction evidence="11 12">
        <text>uridine(1498) in 16S rRNA + S-adenosyl-L-methionine = N(3)-methyluridine(1498) in 16S rRNA + S-adenosyl-L-homocysteine + H(+)</text>
        <dbReference type="Rhea" id="RHEA:42920"/>
        <dbReference type="Rhea" id="RHEA-COMP:10283"/>
        <dbReference type="Rhea" id="RHEA-COMP:10284"/>
        <dbReference type="ChEBI" id="CHEBI:15378"/>
        <dbReference type="ChEBI" id="CHEBI:57856"/>
        <dbReference type="ChEBI" id="CHEBI:59789"/>
        <dbReference type="ChEBI" id="CHEBI:65315"/>
        <dbReference type="ChEBI" id="CHEBI:74502"/>
        <dbReference type="EC" id="2.1.1.193"/>
    </reaction>
</comment>
<dbReference type="NCBIfam" id="TIGR00046">
    <property type="entry name" value="RsmE family RNA methyltransferase"/>
    <property type="match status" value="1"/>
</dbReference>
<dbReference type="Pfam" id="PF20260">
    <property type="entry name" value="PUA_4"/>
    <property type="match status" value="1"/>
</dbReference>
<comment type="function">
    <text evidence="10 12">Specifically methylates the N3 position of the uracil ring of uridine 1498 (m3U1498) in 16S rRNA. Acts on the fully assembled 30S ribosomal subunit.</text>
</comment>
<dbReference type="PATRIC" id="fig|1423786.4.peg.878"/>
<dbReference type="PIRSF" id="PIRSF015601">
    <property type="entry name" value="MTase_slr0722"/>
    <property type="match status" value="1"/>
</dbReference>
<dbReference type="GO" id="GO:0070042">
    <property type="term" value="F:rRNA (uridine-N3-)-methyltransferase activity"/>
    <property type="evidence" value="ECO:0007669"/>
    <property type="project" value="TreeGrafter"/>
</dbReference>
<evidence type="ECO:0000256" key="1">
    <source>
        <dbReference type="ARBA" id="ARBA00004496"/>
    </source>
</evidence>
<evidence type="ECO:0000256" key="11">
    <source>
        <dbReference type="ARBA" id="ARBA00047944"/>
    </source>
</evidence>
<evidence type="ECO:0000313" key="15">
    <source>
        <dbReference type="EMBL" id="KRM44143.1"/>
    </source>
</evidence>
<dbReference type="Gene3D" id="3.40.1280.10">
    <property type="match status" value="1"/>
</dbReference>
<dbReference type="EMBL" id="AZFZ01000019">
    <property type="protein sequence ID" value="KRM44143.1"/>
    <property type="molecule type" value="Genomic_DNA"/>
</dbReference>
<comment type="caution">
    <text evidence="15">The sequence shown here is derived from an EMBL/GenBank/DDBJ whole genome shotgun (WGS) entry which is preliminary data.</text>
</comment>
<dbReference type="Pfam" id="PF04452">
    <property type="entry name" value="Methyltrans_RNA"/>
    <property type="match status" value="1"/>
</dbReference>
<evidence type="ECO:0000256" key="8">
    <source>
        <dbReference type="ARBA" id="ARBA00022679"/>
    </source>
</evidence>
<dbReference type="SUPFAM" id="SSF75217">
    <property type="entry name" value="alpha/beta knot"/>
    <property type="match status" value="1"/>
</dbReference>
<comment type="subcellular location">
    <subcellularLocation>
        <location evidence="1 12">Cytoplasm</location>
    </subcellularLocation>
</comment>
<evidence type="ECO:0000256" key="6">
    <source>
        <dbReference type="ARBA" id="ARBA00022552"/>
    </source>
</evidence>
<evidence type="ECO:0000256" key="7">
    <source>
        <dbReference type="ARBA" id="ARBA00022603"/>
    </source>
</evidence>
<dbReference type="AlphaFoldDB" id="A0A0R1YPW7"/>
<dbReference type="InterPro" id="IPR015947">
    <property type="entry name" value="PUA-like_sf"/>
</dbReference>
<dbReference type="RefSeq" id="WP_054733930.1">
    <property type="nucleotide sequence ID" value="NZ_AZFZ01000019.1"/>
</dbReference>
<dbReference type="GO" id="GO:0005737">
    <property type="term" value="C:cytoplasm"/>
    <property type="evidence" value="ECO:0007669"/>
    <property type="project" value="UniProtKB-SubCell"/>
</dbReference>
<dbReference type="GO" id="GO:0070475">
    <property type="term" value="P:rRNA base methylation"/>
    <property type="evidence" value="ECO:0007669"/>
    <property type="project" value="TreeGrafter"/>
</dbReference>
<dbReference type="InterPro" id="IPR029026">
    <property type="entry name" value="tRNA_m1G_MTases_N"/>
</dbReference>
<keyword evidence="6 12" id="KW-0698">rRNA processing</keyword>
<evidence type="ECO:0000256" key="2">
    <source>
        <dbReference type="ARBA" id="ARBA00005528"/>
    </source>
</evidence>
<name>A0A0R1YPW7_9LACO</name>
<dbReference type="InterPro" id="IPR006700">
    <property type="entry name" value="RsmE"/>
</dbReference>
<evidence type="ECO:0000256" key="9">
    <source>
        <dbReference type="ARBA" id="ARBA00022691"/>
    </source>
</evidence>
<evidence type="ECO:0000259" key="13">
    <source>
        <dbReference type="Pfam" id="PF04452"/>
    </source>
</evidence>
<feature type="domain" description="Ribosomal RNA small subunit methyltransferase E methyltransferase" evidence="13">
    <location>
        <begin position="73"/>
        <end position="239"/>
    </location>
</feature>
<gene>
    <name evidence="15" type="ORF">FD47_GL000834</name>
</gene>
<dbReference type="PANTHER" id="PTHR30027:SF3">
    <property type="entry name" value="16S RRNA (URACIL(1498)-N(3))-METHYLTRANSFERASE"/>
    <property type="match status" value="1"/>
</dbReference>
<dbReference type="PANTHER" id="PTHR30027">
    <property type="entry name" value="RIBOSOMAL RNA SMALL SUBUNIT METHYLTRANSFERASE E"/>
    <property type="match status" value="1"/>
</dbReference>
<protein>
    <recommendedName>
        <fullName evidence="4 12">Ribosomal RNA small subunit methyltransferase E</fullName>
        <ecNumber evidence="3 12">2.1.1.193</ecNumber>
    </recommendedName>
</protein>
<accession>A0A0R1YPW7</accession>
<keyword evidence="9 12" id="KW-0949">S-adenosyl-L-methionine</keyword>
<evidence type="ECO:0000256" key="4">
    <source>
        <dbReference type="ARBA" id="ARBA00013673"/>
    </source>
</evidence>
<keyword evidence="7 12" id="KW-0489">Methyltransferase</keyword>
<keyword evidence="5 12" id="KW-0963">Cytoplasm</keyword>
<proteinExistence type="inferred from homology"/>
<keyword evidence="8 12" id="KW-0808">Transferase</keyword>
<feature type="domain" description="Ribosomal RNA small subunit methyltransferase E PUA-like" evidence="14">
    <location>
        <begin position="18"/>
        <end position="62"/>
    </location>
</feature>